<feature type="binding site" evidence="18">
    <location>
        <position position="166"/>
    </location>
    <ligand>
        <name>K(+)</name>
        <dbReference type="ChEBI" id="CHEBI:29103"/>
    </ligand>
</feature>
<comment type="similarity">
    <text evidence="3 19">In the N-terminal section; belongs to the NnrE/AIBP family.</text>
</comment>
<feature type="binding site" evidence="17">
    <location>
        <position position="326"/>
    </location>
    <ligand>
        <name>(6S)-NADPHX</name>
        <dbReference type="ChEBI" id="CHEBI:64076"/>
    </ligand>
</feature>
<evidence type="ECO:0000313" key="22">
    <source>
        <dbReference type="EMBL" id="EJZ58221.1"/>
    </source>
</evidence>
<keyword evidence="6 17" id="KW-0547">Nucleotide-binding</keyword>
<dbReference type="GO" id="GO:0110051">
    <property type="term" value="P:metabolite repair"/>
    <property type="evidence" value="ECO:0007669"/>
    <property type="project" value="TreeGrafter"/>
</dbReference>
<comment type="subunit">
    <text evidence="17">Homotetramer.</text>
</comment>
<feature type="binding site" evidence="18">
    <location>
        <position position="163"/>
    </location>
    <ligand>
        <name>(6S)-NADPHX</name>
        <dbReference type="ChEBI" id="CHEBI:64076"/>
    </ligand>
</feature>
<evidence type="ECO:0000256" key="12">
    <source>
        <dbReference type="ARBA" id="ARBA00023239"/>
    </source>
</evidence>
<dbReference type="EMBL" id="CM001561">
    <property type="protein sequence ID" value="EJZ58221.1"/>
    <property type="molecule type" value="Genomic_DNA"/>
</dbReference>
<dbReference type="Pfam" id="PF01256">
    <property type="entry name" value="Carb_kinase"/>
    <property type="match status" value="1"/>
</dbReference>
<dbReference type="GO" id="GO:0052855">
    <property type="term" value="F:ADP-dependent NAD(P)H-hydrate dehydratase activity"/>
    <property type="evidence" value="ECO:0007669"/>
    <property type="project" value="UniProtKB-UniRule"/>
</dbReference>
<comment type="similarity">
    <text evidence="17">Belongs to the NnrD/CARKD family.</text>
</comment>
<dbReference type="Gene3D" id="3.40.50.10260">
    <property type="entry name" value="YjeF N-terminal domain"/>
    <property type="match status" value="1"/>
</dbReference>
<keyword evidence="10 17" id="KW-0520">NAD</keyword>
<evidence type="ECO:0000256" key="6">
    <source>
        <dbReference type="ARBA" id="ARBA00022741"/>
    </source>
</evidence>
<dbReference type="SUPFAM" id="SSF53613">
    <property type="entry name" value="Ribokinase-like"/>
    <property type="match status" value="1"/>
</dbReference>
<evidence type="ECO:0000256" key="19">
    <source>
        <dbReference type="PIRNR" id="PIRNR017184"/>
    </source>
</evidence>
<evidence type="ECO:0000256" key="11">
    <source>
        <dbReference type="ARBA" id="ARBA00023235"/>
    </source>
</evidence>
<keyword evidence="11 18" id="KW-0413">Isomerase</keyword>
<dbReference type="CDD" id="cd01171">
    <property type="entry name" value="YXKO-related"/>
    <property type="match status" value="1"/>
</dbReference>
<dbReference type="HAMAP" id="MF_01966">
    <property type="entry name" value="NADHX_epimerase"/>
    <property type="match status" value="1"/>
</dbReference>
<feature type="binding site" evidence="17">
    <location>
        <position position="263"/>
    </location>
    <ligand>
        <name>(6S)-NADPHX</name>
        <dbReference type="ChEBI" id="CHEBI:64076"/>
    </ligand>
</feature>
<evidence type="ECO:0000256" key="14">
    <source>
        <dbReference type="ARBA" id="ARBA00025153"/>
    </source>
</evidence>
<evidence type="ECO:0000256" key="17">
    <source>
        <dbReference type="HAMAP-Rule" id="MF_01965"/>
    </source>
</evidence>
<accession>A0A7U9CTC2</accession>
<feature type="binding site" evidence="17">
    <location>
        <position position="439"/>
    </location>
    <ligand>
        <name>(6S)-NADPHX</name>
        <dbReference type="ChEBI" id="CHEBI:64076"/>
    </ligand>
</feature>
<comment type="function">
    <text evidence="18">Catalyzes the epimerization of the S- and R-forms of NAD(P)HX, a damaged form of NAD(P)H that is a result of enzymatic or heat-dependent hydration. This is a prerequisite for the S-specific NAD(P)H-hydrate dehydratase to allow the repair of both epimers of NAD(P)HX.</text>
</comment>
<name>A0A7U9CTC2_PSEFL</name>
<comment type="catalytic activity">
    <reaction evidence="16 17 19">
        <text>(6S)-NADPHX + ADP = AMP + phosphate + NADPH + H(+)</text>
        <dbReference type="Rhea" id="RHEA:32235"/>
        <dbReference type="ChEBI" id="CHEBI:15378"/>
        <dbReference type="ChEBI" id="CHEBI:43474"/>
        <dbReference type="ChEBI" id="CHEBI:57783"/>
        <dbReference type="ChEBI" id="CHEBI:64076"/>
        <dbReference type="ChEBI" id="CHEBI:456215"/>
        <dbReference type="ChEBI" id="CHEBI:456216"/>
        <dbReference type="EC" id="4.2.1.136"/>
    </reaction>
</comment>
<comment type="catalytic activity">
    <reaction evidence="2 18 19">
        <text>(6R)-NADPHX = (6S)-NADPHX</text>
        <dbReference type="Rhea" id="RHEA:32227"/>
        <dbReference type="ChEBI" id="CHEBI:64076"/>
        <dbReference type="ChEBI" id="CHEBI:64077"/>
        <dbReference type="EC" id="5.1.99.6"/>
    </reaction>
</comment>
<dbReference type="SUPFAM" id="SSF64153">
    <property type="entry name" value="YjeF N-terminal domain-like"/>
    <property type="match status" value="1"/>
</dbReference>
<dbReference type="GO" id="GO:0052856">
    <property type="term" value="F:NAD(P)HX epimerase activity"/>
    <property type="evidence" value="ECO:0007669"/>
    <property type="project" value="UniProtKB-UniRule"/>
</dbReference>
<keyword evidence="8 17" id="KW-0521">NADP</keyword>
<keyword evidence="5 18" id="KW-0479">Metal-binding</keyword>
<reference evidence="22 23" key="1">
    <citation type="submission" date="2012-08" db="EMBL/GenBank/DDBJ databases">
        <title>The genome of cave-isolated P. fluorescens strain R124 demonstrates phenotypic adaptation to the mineral environment.</title>
        <authorList>
            <person name="Barton M.D."/>
            <person name="Petronio M."/>
            <person name="Giarrizzo J.G."/>
            <person name="Bowling B.V."/>
            <person name="Barton H.A."/>
        </authorList>
    </citation>
    <scope>NUCLEOTIDE SEQUENCE [LARGE SCALE GENOMIC DNA]</scope>
    <source>
        <strain evidence="22 23">R124</strain>
    </source>
</reference>
<keyword evidence="9 18" id="KW-0630">Potassium</keyword>
<feature type="binding site" evidence="17">
    <location>
        <position position="438"/>
    </location>
    <ligand>
        <name>AMP</name>
        <dbReference type="ChEBI" id="CHEBI:456215"/>
    </ligand>
</feature>
<keyword evidence="12 17" id="KW-0456">Lyase</keyword>
<evidence type="ECO:0000256" key="13">
    <source>
        <dbReference type="ARBA" id="ARBA00023268"/>
    </source>
</evidence>
<dbReference type="NCBIfam" id="TIGR00196">
    <property type="entry name" value="yjeF_cterm"/>
    <property type="match status" value="1"/>
</dbReference>
<dbReference type="RefSeq" id="WP_003224794.1">
    <property type="nucleotide sequence ID" value="NZ_CM001561.1"/>
</dbReference>
<evidence type="ECO:0000256" key="16">
    <source>
        <dbReference type="ARBA" id="ARBA00049209"/>
    </source>
</evidence>
<evidence type="ECO:0000256" key="2">
    <source>
        <dbReference type="ARBA" id="ARBA00000909"/>
    </source>
</evidence>
<feature type="binding site" evidence="18">
    <location>
        <position position="130"/>
    </location>
    <ligand>
        <name>K(+)</name>
        <dbReference type="ChEBI" id="CHEBI:29103"/>
    </ligand>
</feature>
<dbReference type="AlphaFoldDB" id="A0A7U9CTC2"/>
<dbReference type="Gene3D" id="3.40.1190.20">
    <property type="match status" value="1"/>
</dbReference>
<sequence>MNMLICEAGLNNRQTAVLTVREMEDADRLSVVAGVSSYELMANAGAAVAHEIGRQWTPRPVVVLCGPGNNGGDGFVTAHVLAEAGWPVRVAMLGSRFSLKDDARQHAQRWEGEVEALSPAVLEGAELIVDALFGAGLSRPLEGQALDTLAAASHGAIPIIAIDTPSGVMGDTGEALGAAPAVMTVTFLCKKPGHLLLPGRDLCGDVIVVDIGTPKAVIDAIAPHTFENSPALWLANLPRAKAGTDKHSRGHALIFGGYPMTGAARMAARGAARVGAGLTTIAVPEIAFSIYASALRSIMVRPWVTPEDFGHLLNGSRFSAWLIGPGAGVDKETFGHVLAMLATGRPTVIDADAITAFQDEPGALDRAIHGPCVLTPHEGEFLRVFDLTGDKLTRTRAAALRCGAVVVLKGSDTVIAAPDGRAIINSNAPSTLATAGSGDVLSGIIVGLLAQGMPAFASAAAGVWLHGAAAAEFGPGLLAEDLPDLLPAVLRRLYN</sequence>
<feature type="binding site" evidence="17">
    <location>
        <begin position="409"/>
        <end position="413"/>
    </location>
    <ligand>
        <name>AMP</name>
        <dbReference type="ChEBI" id="CHEBI:456215"/>
    </ligand>
</feature>
<evidence type="ECO:0000256" key="7">
    <source>
        <dbReference type="ARBA" id="ARBA00022840"/>
    </source>
</evidence>
<dbReference type="PANTHER" id="PTHR12592">
    <property type="entry name" value="ATP-DEPENDENT (S)-NAD(P)H-HYDRATE DEHYDRATASE FAMILY MEMBER"/>
    <property type="match status" value="1"/>
</dbReference>
<evidence type="ECO:0000256" key="15">
    <source>
        <dbReference type="ARBA" id="ARBA00048238"/>
    </source>
</evidence>
<dbReference type="OrthoDB" id="9806925at2"/>
<dbReference type="NCBIfam" id="TIGR00197">
    <property type="entry name" value="yjeF_nterm"/>
    <property type="match status" value="1"/>
</dbReference>
<comment type="similarity">
    <text evidence="4 19">In the C-terminal section; belongs to the NnrD/CARKD family.</text>
</comment>
<dbReference type="EC" id="4.2.1.136" evidence="19"/>
<comment type="similarity">
    <text evidence="18">Belongs to the NnrE/AIBP family.</text>
</comment>
<evidence type="ECO:0000256" key="9">
    <source>
        <dbReference type="ARBA" id="ARBA00022958"/>
    </source>
</evidence>
<dbReference type="Proteomes" id="UP000006045">
    <property type="component" value="Chromosome"/>
</dbReference>
<comment type="cofactor">
    <cofactor evidence="17">
        <name>Mg(2+)</name>
        <dbReference type="ChEBI" id="CHEBI:18420"/>
    </cofactor>
</comment>
<dbReference type="InterPro" id="IPR004443">
    <property type="entry name" value="YjeF_N_dom"/>
</dbReference>
<comment type="catalytic activity">
    <reaction evidence="1 18 19">
        <text>(6R)-NADHX = (6S)-NADHX</text>
        <dbReference type="Rhea" id="RHEA:32215"/>
        <dbReference type="ChEBI" id="CHEBI:64074"/>
        <dbReference type="ChEBI" id="CHEBI:64075"/>
        <dbReference type="EC" id="5.1.99.6"/>
    </reaction>
</comment>
<dbReference type="InterPro" id="IPR000631">
    <property type="entry name" value="CARKD"/>
</dbReference>
<evidence type="ECO:0000256" key="4">
    <source>
        <dbReference type="ARBA" id="ARBA00009524"/>
    </source>
</evidence>
<feature type="binding site" evidence="18">
    <location>
        <position position="70"/>
    </location>
    <ligand>
        <name>K(+)</name>
        <dbReference type="ChEBI" id="CHEBI:29103"/>
    </ligand>
</feature>
<dbReference type="GO" id="GO:0046872">
    <property type="term" value="F:metal ion binding"/>
    <property type="evidence" value="ECO:0007669"/>
    <property type="project" value="UniProtKB-UniRule"/>
</dbReference>
<dbReference type="InterPro" id="IPR036652">
    <property type="entry name" value="YjeF_N_dom_sf"/>
</dbReference>
<dbReference type="EC" id="5.1.99.6" evidence="19"/>
<evidence type="ECO:0000256" key="18">
    <source>
        <dbReference type="HAMAP-Rule" id="MF_01966"/>
    </source>
</evidence>
<dbReference type="GO" id="GO:0046496">
    <property type="term" value="P:nicotinamide nucleotide metabolic process"/>
    <property type="evidence" value="ECO:0007669"/>
    <property type="project" value="UniProtKB-UniRule"/>
</dbReference>
<dbReference type="PROSITE" id="PS01050">
    <property type="entry name" value="YJEF_C_2"/>
    <property type="match status" value="1"/>
</dbReference>
<evidence type="ECO:0000256" key="8">
    <source>
        <dbReference type="ARBA" id="ARBA00022857"/>
    </source>
</evidence>
<gene>
    <name evidence="22" type="primary">yjeF</name>
    <name evidence="17" type="synonym">nnrD</name>
    <name evidence="18" type="synonym">nnrE</name>
    <name evidence="22" type="ORF">I1A_002548</name>
</gene>
<proteinExistence type="inferred from homology"/>
<evidence type="ECO:0000313" key="23">
    <source>
        <dbReference type="Proteomes" id="UP000006045"/>
    </source>
</evidence>
<feature type="binding site" evidence="17">
    <location>
        <position position="377"/>
    </location>
    <ligand>
        <name>(6S)-NADPHX</name>
        <dbReference type="ChEBI" id="CHEBI:64076"/>
    </ligand>
</feature>
<feature type="domain" description="YjeF C-terminal" evidence="20">
    <location>
        <begin position="229"/>
        <end position="493"/>
    </location>
</feature>
<dbReference type="PROSITE" id="PS51383">
    <property type="entry name" value="YJEF_C_3"/>
    <property type="match status" value="1"/>
</dbReference>
<organism evidence="22 23">
    <name type="scientific">Pseudomonas fluorescens R124</name>
    <dbReference type="NCBI Taxonomy" id="743713"/>
    <lineage>
        <taxon>Bacteria</taxon>
        <taxon>Pseudomonadati</taxon>
        <taxon>Pseudomonadota</taxon>
        <taxon>Gammaproteobacteria</taxon>
        <taxon>Pseudomonadales</taxon>
        <taxon>Pseudomonadaceae</taxon>
        <taxon>Pseudomonas</taxon>
    </lineage>
</organism>
<feature type="domain" description="YjeF N-terminal" evidence="21">
    <location>
        <begin position="23"/>
        <end position="219"/>
    </location>
</feature>
<dbReference type="InterPro" id="IPR029056">
    <property type="entry name" value="Ribokinase-like"/>
</dbReference>
<evidence type="ECO:0000259" key="20">
    <source>
        <dbReference type="PROSITE" id="PS51383"/>
    </source>
</evidence>
<evidence type="ECO:0000256" key="10">
    <source>
        <dbReference type="ARBA" id="ARBA00023027"/>
    </source>
</evidence>
<dbReference type="HAMAP" id="MF_01965">
    <property type="entry name" value="NADHX_dehydratase"/>
    <property type="match status" value="1"/>
</dbReference>
<keyword evidence="13" id="KW-0511">Multifunctional enzyme</keyword>
<comment type="function">
    <text evidence="17">Catalyzes the dehydration of the S-form of NAD(P)HX at the expense of ADP, which is converted to AMP. Together with NAD(P)HX epimerase, which catalyzes the epimerization of the S- and R-forms, the enzyme allows the repair of both epimers of NAD(P)HX, a damaged form of NAD(P)H that is a result of enzymatic or heat-dependent hydration.</text>
</comment>
<dbReference type="InterPro" id="IPR030677">
    <property type="entry name" value="Nnr"/>
</dbReference>
<dbReference type="PANTHER" id="PTHR12592:SF0">
    <property type="entry name" value="ATP-DEPENDENT (S)-NAD(P)H-HYDRATE DEHYDRATASE"/>
    <property type="match status" value="1"/>
</dbReference>
<keyword evidence="7 17" id="KW-0067">ATP-binding</keyword>
<comment type="cofactor">
    <cofactor evidence="18 19">
        <name>K(+)</name>
        <dbReference type="ChEBI" id="CHEBI:29103"/>
    </cofactor>
    <text evidence="18 19">Binds 1 potassium ion per subunit.</text>
</comment>
<evidence type="ECO:0000256" key="1">
    <source>
        <dbReference type="ARBA" id="ARBA00000013"/>
    </source>
</evidence>
<dbReference type="GO" id="GO:0005524">
    <property type="term" value="F:ATP binding"/>
    <property type="evidence" value="ECO:0007669"/>
    <property type="project" value="UniProtKB-UniRule"/>
</dbReference>
<dbReference type="PROSITE" id="PS51385">
    <property type="entry name" value="YJEF_N"/>
    <property type="match status" value="1"/>
</dbReference>
<evidence type="ECO:0000259" key="21">
    <source>
        <dbReference type="PROSITE" id="PS51385"/>
    </source>
</evidence>
<dbReference type="InterPro" id="IPR017953">
    <property type="entry name" value="Carbohydrate_kinase_pred_CS"/>
</dbReference>
<comment type="function">
    <text evidence="14 19">Bifunctional enzyme that catalyzes the epimerization of the S- and R-forms of NAD(P)HX and the dehydration of the S-form of NAD(P)HX at the expense of ADP, which is converted to AMP. This allows the repair of both epimers of NAD(P)HX, a damaged form of NAD(P)H that is a result of enzymatic or heat-dependent hydration.</text>
</comment>
<feature type="binding site" evidence="18">
    <location>
        <begin position="69"/>
        <end position="73"/>
    </location>
    <ligand>
        <name>(6S)-NADPHX</name>
        <dbReference type="ChEBI" id="CHEBI:64076"/>
    </ligand>
</feature>
<evidence type="ECO:0000256" key="5">
    <source>
        <dbReference type="ARBA" id="ARBA00022723"/>
    </source>
</evidence>
<evidence type="ECO:0000256" key="3">
    <source>
        <dbReference type="ARBA" id="ARBA00006001"/>
    </source>
</evidence>
<protein>
    <recommendedName>
        <fullName evidence="19">Bifunctional NAD(P)H-hydrate repair enzyme</fullName>
    </recommendedName>
    <alternativeName>
        <fullName evidence="19">Nicotinamide nucleotide repair protein</fullName>
    </alternativeName>
    <domain>
        <recommendedName>
            <fullName evidence="19">ADP-dependent (S)-NAD(P)H-hydrate dehydratase</fullName>
            <ecNumber evidence="19">4.2.1.136</ecNumber>
        </recommendedName>
        <alternativeName>
            <fullName evidence="19">ADP-dependent NAD(P)HX dehydratase</fullName>
        </alternativeName>
    </domain>
    <domain>
        <recommendedName>
            <fullName evidence="19">NAD(P)H-hydrate epimerase</fullName>
            <ecNumber evidence="19">5.1.99.6</ecNumber>
        </recommendedName>
    </domain>
</protein>
<comment type="catalytic activity">
    <reaction evidence="15 17 19">
        <text>(6S)-NADHX + ADP = AMP + phosphate + NADH + H(+)</text>
        <dbReference type="Rhea" id="RHEA:32223"/>
        <dbReference type="ChEBI" id="CHEBI:15378"/>
        <dbReference type="ChEBI" id="CHEBI:43474"/>
        <dbReference type="ChEBI" id="CHEBI:57945"/>
        <dbReference type="ChEBI" id="CHEBI:64074"/>
        <dbReference type="ChEBI" id="CHEBI:456215"/>
        <dbReference type="ChEBI" id="CHEBI:456216"/>
        <dbReference type="EC" id="4.2.1.136"/>
    </reaction>
</comment>
<dbReference type="PIRSF" id="PIRSF017184">
    <property type="entry name" value="Nnr"/>
    <property type="match status" value="1"/>
</dbReference>
<dbReference type="Pfam" id="PF03853">
    <property type="entry name" value="YjeF_N"/>
    <property type="match status" value="1"/>
</dbReference>
<feature type="binding site" evidence="18">
    <location>
        <begin position="134"/>
        <end position="140"/>
    </location>
    <ligand>
        <name>(6S)-NADPHX</name>
        <dbReference type="ChEBI" id="CHEBI:64076"/>
    </ligand>
</feature>
<comment type="caution">
    <text evidence="18">Lacks conserved residue(s) required for the propagation of feature annotation.</text>
</comment>